<gene>
    <name evidence="2" type="ORF">HMPREF1057_01431</name>
</gene>
<feature type="transmembrane region" description="Helical" evidence="1">
    <location>
        <begin position="422"/>
        <end position="441"/>
    </location>
</feature>
<feature type="transmembrane region" description="Helical" evidence="1">
    <location>
        <begin position="133"/>
        <end position="155"/>
    </location>
</feature>
<feature type="transmembrane region" description="Helical" evidence="1">
    <location>
        <begin position="93"/>
        <end position="112"/>
    </location>
</feature>
<proteinExistence type="predicted"/>
<feature type="transmembrane region" description="Helical" evidence="1">
    <location>
        <begin position="207"/>
        <end position="225"/>
    </location>
</feature>
<keyword evidence="1" id="KW-0472">Membrane</keyword>
<dbReference type="Proteomes" id="UP000007995">
    <property type="component" value="Unassembled WGS sequence"/>
</dbReference>
<feature type="transmembrane region" description="Helical" evidence="1">
    <location>
        <begin position="400"/>
        <end position="416"/>
    </location>
</feature>
<protein>
    <recommendedName>
        <fullName evidence="4">Oligosaccharide repeat unit polymerase</fullName>
    </recommendedName>
</protein>
<evidence type="ECO:0008006" key="4">
    <source>
        <dbReference type="Google" id="ProtNLM"/>
    </source>
</evidence>
<comment type="caution">
    <text evidence="2">The sequence shown here is derived from an EMBL/GenBank/DDBJ whole genome shotgun (WGS) entry which is preliminary data.</text>
</comment>
<evidence type="ECO:0000256" key="1">
    <source>
        <dbReference type="SAM" id="Phobius"/>
    </source>
</evidence>
<name>K5CRX0_9BACE</name>
<evidence type="ECO:0000313" key="3">
    <source>
        <dbReference type="Proteomes" id="UP000007995"/>
    </source>
</evidence>
<feature type="transmembrane region" description="Helical" evidence="1">
    <location>
        <begin position="284"/>
        <end position="305"/>
    </location>
</feature>
<feature type="transmembrane region" description="Helical" evidence="1">
    <location>
        <begin position="52"/>
        <end position="73"/>
    </location>
</feature>
<accession>K5CRX0</accession>
<dbReference type="OrthoDB" id="1041956at2"/>
<evidence type="ECO:0000313" key="2">
    <source>
        <dbReference type="EMBL" id="EKJ92596.1"/>
    </source>
</evidence>
<dbReference type="HOGENOM" id="CLU_590079_0_0_10"/>
<feature type="transmembrane region" description="Helical" evidence="1">
    <location>
        <begin position="317"/>
        <end position="336"/>
    </location>
</feature>
<keyword evidence="1" id="KW-1133">Transmembrane helix</keyword>
<dbReference type="NCBIfam" id="TIGR04370">
    <property type="entry name" value="glyco_rpt_poly"/>
    <property type="match status" value="1"/>
</dbReference>
<dbReference type="InterPro" id="IPR029468">
    <property type="entry name" value="O-ag_pol_Wzy"/>
</dbReference>
<organism evidence="2 3">
    <name type="scientific">Bacteroides finegoldii CL09T03C10</name>
    <dbReference type="NCBI Taxonomy" id="997888"/>
    <lineage>
        <taxon>Bacteria</taxon>
        <taxon>Pseudomonadati</taxon>
        <taxon>Bacteroidota</taxon>
        <taxon>Bacteroidia</taxon>
        <taxon>Bacteroidales</taxon>
        <taxon>Bacteroidaceae</taxon>
        <taxon>Bacteroides</taxon>
    </lineage>
</organism>
<dbReference type="AlphaFoldDB" id="K5CRX0"/>
<feature type="transmembrane region" description="Helical" evidence="1">
    <location>
        <begin position="231"/>
        <end position="248"/>
    </location>
</feature>
<dbReference type="RefSeq" id="WP_007761148.1">
    <property type="nucleotide sequence ID" value="NZ_AKBZ01000008.1"/>
</dbReference>
<reference evidence="2 3" key="1">
    <citation type="submission" date="2012-02" db="EMBL/GenBank/DDBJ databases">
        <title>The Genome Sequence of Bacteroides finegoldii CL09T03C10.</title>
        <authorList>
            <consortium name="The Broad Institute Genome Sequencing Platform"/>
            <person name="Earl A."/>
            <person name="Ward D."/>
            <person name="Feldgarden M."/>
            <person name="Gevers D."/>
            <person name="Zitomersky N.L."/>
            <person name="Coyne M.J."/>
            <person name="Comstock L.E."/>
            <person name="Young S.K."/>
            <person name="Zeng Q."/>
            <person name="Gargeya S."/>
            <person name="Fitzgerald M."/>
            <person name="Haas B."/>
            <person name="Abouelleil A."/>
            <person name="Alvarado L."/>
            <person name="Arachchi H.M."/>
            <person name="Berlin A."/>
            <person name="Chapman S.B."/>
            <person name="Gearin G."/>
            <person name="Goldberg J."/>
            <person name="Griggs A."/>
            <person name="Gujja S."/>
            <person name="Hansen M."/>
            <person name="Heiman D."/>
            <person name="Howarth C."/>
            <person name="Larimer J."/>
            <person name="Lui A."/>
            <person name="MacDonald P.J.P."/>
            <person name="McCowen C."/>
            <person name="Montmayeur A."/>
            <person name="Murphy C."/>
            <person name="Neiman D."/>
            <person name="Pearson M."/>
            <person name="Priest M."/>
            <person name="Roberts A."/>
            <person name="Saif S."/>
            <person name="Shea T."/>
            <person name="Sisk P."/>
            <person name="Stolte C."/>
            <person name="Sykes S."/>
            <person name="Wortman J."/>
            <person name="Nusbaum C."/>
            <person name="Birren B."/>
        </authorList>
    </citation>
    <scope>NUCLEOTIDE SEQUENCE [LARGE SCALE GENOMIC DNA]</scope>
    <source>
        <strain evidence="2 3">CL09T03C10</strain>
    </source>
</reference>
<sequence length="454" mass="51763">MKIFSLINIIVYSLLYVTNDIGNYGRWLIPVTILLYVVENMVYLYKYRRDQLLCFEFFFSIAFFLCSFLTPFVFPLLDSYQGRAFVDTEYNLLKVYILCFIGYNSYMFGLCLSKQQGNHTLWFNVSFNRRSCLYSNLLCFFFIVCFYIMGGGRLISLYSDLASDLNQRYGNWGEYMIYAMYAYTISIVTNFSSVSQYASSLRELIKQLPFLFYVNSILLVIPLLLSGLRSSAAQLLIPMLLMYGISIKKMRTCKVLAIILVGYATMIMIGMTRAGDGVAKQDSLFLTLVYDFVSANGANSFLVNYADIQGFTGGSNMLLQLASIVPFMQSFILLFIPRSSLALSSSTMFTNSFMDSTQGGMGTALIGDIYYTFGVIGVIILMFLLGYFLKKLYKSHNSPYALVILMSLSGNAIFAARVEYCFILRSLSYTAIFLFIILSITKDKNIYENRLRNR</sequence>
<feature type="transmembrane region" description="Helical" evidence="1">
    <location>
        <begin position="255"/>
        <end position="272"/>
    </location>
</feature>
<dbReference type="Pfam" id="PF14296">
    <property type="entry name" value="O-ag_pol_Wzy"/>
    <property type="match status" value="1"/>
</dbReference>
<feature type="transmembrane region" description="Helical" evidence="1">
    <location>
        <begin position="369"/>
        <end position="388"/>
    </location>
</feature>
<dbReference type="EMBL" id="AGXW01000002">
    <property type="protein sequence ID" value="EKJ92596.1"/>
    <property type="molecule type" value="Genomic_DNA"/>
</dbReference>
<feature type="transmembrane region" description="Helical" evidence="1">
    <location>
        <begin position="175"/>
        <end position="195"/>
    </location>
</feature>
<feature type="transmembrane region" description="Helical" evidence="1">
    <location>
        <begin position="24"/>
        <end position="45"/>
    </location>
</feature>
<keyword evidence="1" id="KW-0812">Transmembrane</keyword>